<protein>
    <submittedName>
        <fullName evidence="2">ImmA/IrrE family metallo-endopeptidase</fullName>
    </submittedName>
</protein>
<proteinExistence type="predicted"/>
<dbReference type="STRING" id="595536.GCA_000178815_03737"/>
<organism evidence="2 3">
    <name type="scientific">Methylosinus trichosporium (strain ATCC 35070 / NCIMB 11131 / UNIQEM 75 / OB3b)</name>
    <dbReference type="NCBI Taxonomy" id="595536"/>
    <lineage>
        <taxon>Bacteria</taxon>
        <taxon>Pseudomonadati</taxon>
        <taxon>Pseudomonadota</taxon>
        <taxon>Alphaproteobacteria</taxon>
        <taxon>Hyphomicrobiales</taxon>
        <taxon>Methylocystaceae</taxon>
        <taxon>Methylosinus</taxon>
    </lineage>
</organism>
<dbReference type="InterPro" id="IPR052345">
    <property type="entry name" value="Rad_response_metalloprotease"/>
</dbReference>
<dbReference type="EMBL" id="CP023737">
    <property type="protein sequence ID" value="ATQ67682.1"/>
    <property type="molecule type" value="Genomic_DNA"/>
</dbReference>
<dbReference type="RefSeq" id="WP_003611957.1">
    <property type="nucleotide sequence ID" value="NZ_ADVE02000001.1"/>
</dbReference>
<dbReference type="InterPro" id="IPR010359">
    <property type="entry name" value="IrrE_HExxH"/>
</dbReference>
<keyword evidence="3" id="KW-1185">Reference proteome</keyword>
<dbReference type="PANTHER" id="PTHR43236">
    <property type="entry name" value="ANTITOXIN HIGA1"/>
    <property type="match status" value="1"/>
</dbReference>
<feature type="domain" description="IrrE N-terminal-like" evidence="1">
    <location>
        <begin position="357"/>
        <end position="445"/>
    </location>
</feature>
<evidence type="ECO:0000259" key="1">
    <source>
        <dbReference type="Pfam" id="PF06114"/>
    </source>
</evidence>
<evidence type="ECO:0000313" key="2">
    <source>
        <dbReference type="EMBL" id="ATQ67682.1"/>
    </source>
</evidence>
<gene>
    <name evidence="2" type="ORF">CQW49_07105</name>
</gene>
<reference evidence="3" key="1">
    <citation type="submission" date="2017-10" db="EMBL/GenBank/DDBJ databases">
        <title>Completed PacBio SMRT sequence of Methylosinus trichosporium OB3b reveals presence of a third large plasmid.</title>
        <authorList>
            <person name="Charles T.C."/>
            <person name="Lynch M.D.J."/>
            <person name="Heil J.R."/>
            <person name="Cheng J."/>
        </authorList>
    </citation>
    <scope>NUCLEOTIDE SEQUENCE [LARGE SCALE GENOMIC DNA]</scope>
    <source>
        <strain evidence="3">OB3b</strain>
    </source>
</reference>
<dbReference type="AlphaFoldDB" id="A0A2D2CY56"/>
<evidence type="ECO:0000313" key="3">
    <source>
        <dbReference type="Proteomes" id="UP000230709"/>
    </source>
</evidence>
<dbReference type="PANTHER" id="PTHR43236:SF1">
    <property type="entry name" value="BLL7220 PROTEIN"/>
    <property type="match status" value="1"/>
</dbReference>
<dbReference type="Pfam" id="PF06114">
    <property type="entry name" value="Peptidase_M78"/>
    <property type="match status" value="1"/>
</dbReference>
<sequence length="467" mass="51222">MSGAGLKFLLNLPSPDDGEGLFTTAEFAVLVDDEPVWPAAGAEGVFLEVQIDDLLSHLAEFWKPLLLRQTYPIAVSPRRPMELRAKADERWEKLPEVAEHEDALVCAFEEAHDLSSCFAGYFDLPPLWLLRSGDRFTIDTRAGARTSPFEQAWAETSRLGDEIADHLACRPDRWSNLIDSWRRRDIGEPSTLLAWVTSLDPDTATKMIDDGILSAPVGVVDAANDNDELRIAARMASALPAEQIRQILSLIRTFGKSSAPDLDRLGEWTTRHVCESFAGRRAHEQGEAAARFVRENLGLPSQSAVDMPALLSKLGVSLEPRGVEPSSLEALAIWGDRFGPAVLLNSSSRRGVGRAANVTLAHELCHLLLDRGHALGAVDILNSRMPPDVERRAKSFAGELLLPSATAAEAWRLAHCPASLVELTELVQSLANDFEVTRSVAAWKLDHAARQQGKNLEALLDQIAPHR</sequence>
<name>A0A2D2CY56_METT3</name>
<dbReference type="Proteomes" id="UP000230709">
    <property type="component" value="Chromosome"/>
</dbReference>
<accession>A0A2D2CY56</accession>
<dbReference type="KEGG" id="mtw:CQW49_07105"/>